<dbReference type="PROSITE" id="PS51197">
    <property type="entry name" value="HTH_RRF2_2"/>
    <property type="match status" value="1"/>
</dbReference>
<accession>A0A4R6UB86</accession>
<comment type="caution">
    <text evidence="1">The sequence shown here is derived from an EMBL/GenBank/DDBJ whole genome shotgun (WGS) entry which is preliminary data.</text>
</comment>
<name>A0A4R6UB86_9BACI</name>
<organism evidence="1 2">
    <name type="scientific">Aureibacillus halotolerans</name>
    <dbReference type="NCBI Taxonomy" id="1508390"/>
    <lineage>
        <taxon>Bacteria</taxon>
        <taxon>Bacillati</taxon>
        <taxon>Bacillota</taxon>
        <taxon>Bacilli</taxon>
        <taxon>Bacillales</taxon>
        <taxon>Bacillaceae</taxon>
        <taxon>Aureibacillus</taxon>
    </lineage>
</organism>
<evidence type="ECO:0000313" key="1">
    <source>
        <dbReference type="EMBL" id="TDQ41985.1"/>
    </source>
</evidence>
<dbReference type="GO" id="GO:0005829">
    <property type="term" value="C:cytosol"/>
    <property type="evidence" value="ECO:0007669"/>
    <property type="project" value="TreeGrafter"/>
</dbReference>
<dbReference type="InterPro" id="IPR000944">
    <property type="entry name" value="Tscrpt_reg_Rrf2"/>
</dbReference>
<evidence type="ECO:0000313" key="2">
    <source>
        <dbReference type="Proteomes" id="UP000295632"/>
    </source>
</evidence>
<dbReference type="PANTHER" id="PTHR33221:SF15">
    <property type="entry name" value="HTH-TYPE TRANSCRIPTIONAL REGULATOR YWGB-RELATED"/>
    <property type="match status" value="1"/>
</dbReference>
<gene>
    <name evidence="1" type="ORF">EV213_10213</name>
</gene>
<dbReference type="Proteomes" id="UP000295632">
    <property type="component" value="Unassembled WGS sequence"/>
</dbReference>
<reference evidence="1 2" key="1">
    <citation type="submission" date="2019-03" db="EMBL/GenBank/DDBJ databases">
        <title>Genomic Encyclopedia of Type Strains, Phase IV (KMG-IV): sequencing the most valuable type-strain genomes for metagenomic binning, comparative biology and taxonomic classification.</title>
        <authorList>
            <person name="Goeker M."/>
        </authorList>
    </citation>
    <scope>NUCLEOTIDE SEQUENCE [LARGE SCALE GENOMIC DNA]</scope>
    <source>
        <strain evidence="1 2">DSM 28697</strain>
    </source>
</reference>
<keyword evidence="2" id="KW-1185">Reference proteome</keyword>
<protein>
    <submittedName>
        <fullName evidence="1">BadM/Rrf2 family transcriptional regulator</fullName>
    </submittedName>
</protein>
<dbReference type="EMBL" id="SNYJ01000002">
    <property type="protein sequence ID" value="TDQ41985.1"/>
    <property type="molecule type" value="Genomic_DNA"/>
</dbReference>
<dbReference type="PANTHER" id="PTHR33221">
    <property type="entry name" value="WINGED HELIX-TURN-HELIX TRANSCRIPTIONAL REGULATOR, RRF2 FAMILY"/>
    <property type="match status" value="1"/>
</dbReference>
<dbReference type="Gene3D" id="1.10.10.10">
    <property type="entry name" value="Winged helix-like DNA-binding domain superfamily/Winged helix DNA-binding domain"/>
    <property type="match status" value="1"/>
</dbReference>
<dbReference type="AlphaFoldDB" id="A0A4R6UB86"/>
<proteinExistence type="predicted"/>
<dbReference type="RefSeq" id="WP_133578888.1">
    <property type="nucleotide sequence ID" value="NZ_SNYJ01000002.1"/>
</dbReference>
<sequence>MAVASRFTVALHALAFLADRKANNDEYVTSDQIAFSVGTSPVFIRRILGSLRKANLVNVKHGGTDTGWKLSKNPDTITLLNVYNAIIQKPLFEQHHSTPSSQCVIGKGIQPALKQMYDESETAMKQQLDQYSISNLLAETITHYNLLES</sequence>
<dbReference type="GO" id="GO:0003700">
    <property type="term" value="F:DNA-binding transcription factor activity"/>
    <property type="evidence" value="ECO:0007669"/>
    <property type="project" value="TreeGrafter"/>
</dbReference>
<dbReference type="Pfam" id="PF02082">
    <property type="entry name" value="Rrf2"/>
    <property type="match status" value="1"/>
</dbReference>
<dbReference type="SUPFAM" id="SSF46785">
    <property type="entry name" value="Winged helix' DNA-binding domain"/>
    <property type="match status" value="1"/>
</dbReference>
<dbReference type="InterPro" id="IPR036390">
    <property type="entry name" value="WH_DNA-bd_sf"/>
</dbReference>
<dbReference type="InterPro" id="IPR036388">
    <property type="entry name" value="WH-like_DNA-bd_sf"/>
</dbReference>
<dbReference type="OrthoDB" id="213028at2"/>